<reference evidence="2 3" key="1">
    <citation type="journal article" date="2023" name="Arcadia Sci">
        <title>De novo assembly of a long-read Amblyomma americanum tick genome.</title>
        <authorList>
            <person name="Chou S."/>
            <person name="Poskanzer K.E."/>
            <person name="Rollins M."/>
            <person name="Thuy-Boun P.S."/>
        </authorList>
    </citation>
    <scope>NUCLEOTIDE SEQUENCE [LARGE SCALE GENOMIC DNA]</scope>
    <source>
        <strain evidence="2">F_SG_1</strain>
        <tissue evidence="2">Salivary glands</tissue>
    </source>
</reference>
<organism evidence="2 3">
    <name type="scientific">Amblyomma americanum</name>
    <name type="common">Lone star tick</name>
    <dbReference type="NCBI Taxonomy" id="6943"/>
    <lineage>
        <taxon>Eukaryota</taxon>
        <taxon>Metazoa</taxon>
        <taxon>Ecdysozoa</taxon>
        <taxon>Arthropoda</taxon>
        <taxon>Chelicerata</taxon>
        <taxon>Arachnida</taxon>
        <taxon>Acari</taxon>
        <taxon>Parasitiformes</taxon>
        <taxon>Ixodida</taxon>
        <taxon>Ixodoidea</taxon>
        <taxon>Ixodidae</taxon>
        <taxon>Amblyomminae</taxon>
        <taxon>Amblyomma</taxon>
    </lineage>
</organism>
<name>A0AAQ4F1N1_AMBAM</name>
<dbReference type="Proteomes" id="UP001321473">
    <property type="component" value="Unassembled WGS sequence"/>
</dbReference>
<feature type="compositionally biased region" description="Basic and acidic residues" evidence="1">
    <location>
        <begin position="91"/>
        <end position="102"/>
    </location>
</feature>
<proteinExistence type="predicted"/>
<accession>A0AAQ4F1N1</accession>
<feature type="region of interest" description="Disordered" evidence="1">
    <location>
        <begin position="91"/>
        <end position="135"/>
    </location>
</feature>
<evidence type="ECO:0000256" key="1">
    <source>
        <dbReference type="SAM" id="MobiDB-lite"/>
    </source>
</evidence>
<evidence type="ECO:0000313" key="2">
    <source>
        <dbReference type="EMBL" id="KAK8780889.1"/>
    </source>
</evidence>
<dbReference type="AlphaFoldDB" id="A0AAQ4F1N1"/>
<protein>
    <submittedName>
        <fullName evidence="2">Uncharacterized protein</fullName>
    </submittedName>
</protein>
<gene>
    <name evidence="2" type="ORF">V5799_017771</name>
</gene>
<evidence type="ECO:0000313" key="3">
    <source>
        <dbReference type="Proteomes" id="UP001321473"/>
    </source>
</evidence>
<sequence length="256" mass="28842">MCDVTGTFAAAPSAPSGLWKHAPLTAFSVSSASRSRKERLSCEALLSMQTRDAMFSRISIIRPADDSWLSSERCESGPSNDVLSKIRFARQDDGRTSSERCESPAASGGTPSVRSPQADDQNATESTPSCTASSMEEEIQNLSSVKDLEERHIRHLFNKVSPVLDQIGRREVYSWRLETYIKGGRDKIALTHRVPIHKFSTKVTDQILYLFAYEFGKRRGFDGDIINQVFIPEFLVRIFMECQGTTFEESERLMWQ</sequence>
<dbReference type="EMBL" id="JARKHS020008305">
    <property type="protein sequence ID" value="KAK8780889.1"/>
    <property type="molecule type" value="Genomic_DNA"/>
</dbReference>
<comment type="caution">
    <text evidence="2">The sequence shown here is derived from an EMBL/GenBank/DDBJ whole genome shotgun (WGS) entry which is preliminary data.</text>
</comment>
<feature type="compositionally biased region" description="Polar residues" evidence="1">
    <location>
        <begin position="109"/>
        <end position="135"/>
    </location>
</feature>
<keyword evidence="3" id="KW-1185">Reference proteome</keyword>